<organism evidence="1 2">
    <name type="scientific">Heterobasidion irregulare (strain TC 32-1)</name>
    <dbReference type="NCBI Taxonomy" id="747525"/>
    <lineage>
        <taxon>Eukaryota</taxon>
        <taxon>Fungi</taxon>
        <taxon>Dikarya</taxon>
        <taxon>Basidiomycota</taxon>
        <taxon>Agaricomycotina</taxon>
        <taxon>Agaricomycetes</taxon>
        <taxon>Russulales</taxon>
        <taxon>Bondarzewiaceae</taxon>
        <taxon>Heterobasidion</taxon>
        <taxon>Heterobasidion annosum species complex</taxon>
    </lineage>
</organism>
<dbReference type="Proteomes" id="UP000030671">
    <property type="component" value="Unassembled WGS sequence"/>
</dbReference>
<name>W4K0R9_HETIT</name>
<dbReference type="EMBL" id="KI925461">
    <property type="protein sequence ID" value="ETW79294.1"/>
    <property type="molecule type" value="Genomic_DNA"/>
</dbReference>
<dbReference type="KEGG" id="hir:HETIRDRAFT_441297"/>
<evidence type="ECO:0000313" key="1">
    <source>
        <dbReference type="EMBL" id="ETW79294.1"/>
    </source>
</evidence>
<dbReference type="InParanoid" id="W4K0R9"/>
<dbReference type="RefSeq" id="XP_009549539.1">
    <property type="nucleotide sequence ID" value="XM_009551244.1"/>
</dbReference>
<evidence type="ECO:0000313" key="2">
    <source>
        <dbReference type="Proteomes" id="UP000030671"/>
    </source>
</evidence>
<keyword evidence="2" id="KW-1185">Reference proteome</keyword>
<dbReference type="HOGENOM" id="CLU_2292059_0_0_1"/>
<gene>
    <name evidence="1" type="ORF">HETIRDRAFT_441297</name>
</gene>
<dbReference type="AlphaFoldDB" id="W4K0R9"/>
<sequence length="101" mass="11536">MIPPATTCYHGSSYSRSPRGSIWLSCNIYTPRVRGRFKLFNPIFSGLPLFYYPFTPQSIHLFHPIHDPPLSLFPSMCSLFYDSDIFGIDTLFCSRVPRGSP</sequence>
<accession>W4K0R9</accession>
<dbReference type="GeneID" id="20675347"/>
<protein>
    <submittedName>
        <fullName evidence="1">Uncharacterized protein</fullName>
    </submittedName>
</protein>
<proteinExistence type="predicted"/>
<reference evidence="1 2" key="1">
    <citation type="journal article" date="2012" name="New Phytol.">
        <title>Insight into trade-off between wood decay and parasitism from the genome of a fungal forest pathogen.</title>
        <authorList>
            <person name="Olson A."/>
            <person name="Aerts A."/>
            <person name="Asiegbu F."/>
            <person name="Belbahri L."/>
            <person name="Bouzid O."/>
            <person name="Broberg A."/>
            <person name="Canback B."/>
            <person name="Coutinho P.M."/>
            <person name="Cullen D."/>
            <person name="Dalman K."/>
            <person name="Deflorio G."/>
            <person name="van Diepen L.T."/>
            <person name="Dunand C."/>
            <person name="Duplessis S."/>
            <person name="Durling M."/>
            <person name="Gonthier P."/>
            <person name="Grimwood J."/>
            <person name="Fossdal C.G."/>
            <person name="Hansson D."/>
            <person name="Henrissat B."/>
            <person name="Hietala A."/>
            <person name="Himmelstrand K."/>
            <person name="Hoffmeister D."/>
            <person name="Hogberg N."/>
            <person name="James T.Y."/>
            <person name="Karlsson M."/>
            <person name="Kohler A."/>
            <person name="Kues U."/>
            <person name="Lee Y.H."/>
            <person name="Lin Y.C."/>
            <person name="Lind M."/>
            <person name="Lindquist E."/>
            <person name="Lombard V."/>
            <person name="Lucas S."/>
            <person name="Lunden K."/>
            <person name="Morin E."/>
            <person name="Murat C."/>
            <person name="Park J."/>
            <person name="Raffaello T."/>
            <person name="Rouze P."/>
            <person name="Salamov A."/>
            <person name="Schmutz J."/>
            <person name="Solheim H."/>
            <person name="Stahlberg J."/>
            <person name="Velez H."/>
            <person name="de Vries R.P."/>
            <person name="Wiebenga A."/>
            <person name="Woodward S."/>
            <person name="Yakovlev I."/>
            <person name="Garbelotto M."/>
            <person name="Martin F."/>
            <person name="Grigoriev I.V."/>
            <person name="Stenlid J."/>
        </authorList>
    </citation>
    <scope>NUCLEOTIDE SEQUENCE [LARGE SCALE GENOMIC DNA]</scope>
    <source>
        <strain evidence="1 2">TC 32-1</strain>
    </source>
</reference>